<comment type="similarity">
    <text evidence="1 12">Belongs to the SPC24 family.</text>
</comment>
<feature type="coiled-coil region" evidence="13">
    <location>
        <begin position="63"/>
        <end position="128"/>
    </location>
</feature>
<evidence type="ECO:0000256" key="8">
    <source>
        <dbReference type="ARBA" id="ARBA00023242"/>
    </source>
</evidence>
<keyword evidence="4 12" id="KW-0132">Cell division</keyword>
<dbReference type="PANTHER" id="PTHR22142">
    <property type="match status" value="1"/>
</dbReference>
<dbReference type="GO" id="GO:0008017">
    <property type="term" value="F:microtubule binding"/>
    <property type="evidence" value="ECO:0007669"/>
    <property type="project" value="TreeGrafter"/>
</dbReference>
<dbReference type="Proteomes" id="UP000694580">
    <property type="component" value="Chromosome 7"/>
</dbReference>
<dbReference type="Ensembl" id="ENSDCDT00010045703.1">
    <property type="protein sequence ID" value="ENSDCDP00010036307.1"/>
    <property type="gene ID" value="ENSDCDG00010023798.1"/>
</dbReference>
<dbReference type="AlphaFoldDB" id="A0AAY4CSU7"/>
<evidence type="ECO:0000256" key="10">
    <source>
        <dbReference type="ARBA" id="ARBA00023328"/>
    </source>
</evidence>
<evidence type="ECO:0000313" key="14">
    <source>
        <dbReference type="Ensembl" id="ENSDCDP00010036307.1"/>
    </source>
</evidence>
<keyword evidence="5 12" id="KW-0498">Mitosis</keyword>
<evidence type="ECO:0000256" key="12">
    <source>
        <dbReference type="RuleBase" id="RU368011"/>
    </source>
</evidence>
<reference evidence="14" key="3">
    <citation type="submission" date="2025-09" db="UniProtKB">
        <authorList>
            <consortium name="Ensembl"/>
        </authorList>
    </citation>
    <scope>IDENTIFICATION</scope>
</reference>
<evidence type="ECO:0000256" key="1">
    <source>
        <dbReference type="ARBA" id="ARBA00007804"/>
    </source>
</evidence>
<dbReference type="PANTHER" id="PTHR22142:SF2">
    <property type="entry name" value="KINETOCHORE PROTEIN SPC24"/>
    <property type="match status" value="1"/>
</dbReference>
<evidence type="ECO:0000256" key="3">
    <source>
        <dbReference type="ARBA" id="ARBA00022454"/>
    </source>
</evidence>
<evidence type="ECO:0000256" key="4">
    <source>
        <dbReference type="ARBA" id="ARBA00022618"/>
    </source>
</evidence>
<comment type="subunit">
    <text evidence="12">Component of the NDC80 complex.</text>
</comment>
<evidence type="ECO:0000256" key="9">
    <source>
        <dbReference type="ARBA" id="ARBA00023306"/>
    </source>
</evidence>
<name>A0AAY4CSU7_9TELE</name>
<dbReference type="Gene3D" id="3.30.160.570">
    <property type="entry name" value="Ncd80 complex, Spc24 subunit"/>
    <property type="match status" value="1"/>
</dbReference>
<keyword evidence="6 12" id="KW-0995">Kinetochore</keyword>
<keyword evidence="15" id="KW-1185">Reference proteome</keyword>
<organism evidence="14 15">
    <name type="scientific">Denticeps clupeoides</name>
    <name type="common">denticle herring</name>
    <dbReference type="NCBI Taxonomy" id="299321"/>
    <lineage>
        <taxon>Eukaryota</taxon>
        <taxon>Metazoa</taxon>
        <taxon>Chordata</taxon>
        <taxon>Craniata</taxon>
        <taxon>Vertebrata</taxon>
        <taxon>Euteleostomi</taxon>
        <taxon>Actinopterygii</taxon>
        <taxon>Neopterygii</taxon>
        <taxon>Teleostei</taxon>
        <taxon>Clupei</taxon>
        <taxon>Clupeiformes</taxon>
        <taxon>Denticipitoidei</taxon>
        <taxon>Denticipitidae</taxon>
        <taxon>Denticeps</taxon>
    </lineage>
</organism>
<comment type="subcellular location">
    <subcellularLocation>
        <location evidence="12">Nucleus</location>
    </subcellularLocation>
    <subcellularLocation>
        <location evidence="12">Chromosome</location>
        <location evidence="12">Centromere</location>
        <location evidence="12">Kinetochore</location>
    </subcellularLocation>
</comment>
<protein>
    <recommendedName>
        <fullName evidence="2 12">Kinetochore protein Spc24</fullName>
    </recommendedName>
</protein>
<accession>A0AAY4CSU7</accession>
<dbReference type="GO" id="GO:0031262">
    <property type="term" value="C:Ndc80 complex"/>
    <property type="evidence" value="ECO:0007669"/>
    <property type="project" value="TreeGrafter"/>
</dbReference>
<dbReference type="Pfam" id="PF08286">
    <property type="entry name" value="Spc24"/>
    <property type="match status" value="1"/>
</dbReference>
<keyword evidence="10 12" id="KW-0137">Centromere</keyword>
<dbReference type="RefSeq" id="XP_028843263.1">
    <property type="nucleotide sequence ID" value="XM_028987430.1"/>
</dbReference>
<sequence length="195" mass="22523">MASLHDLQESADALVHFIKSSRTETKLRDKLQEFFAHHVETKETTTRLLNDIALSEEMVGQKLLDLEGQKSQLSQELNQLDQELQKHRTRSQNLDSEHQFLQRELERLRESDQEIQTLQQEVDEDTTEVIPSAIYLAQLYYKVTRIKLELDSEPHILKGVHYGKDAATPINIDTAVLSPCAVSDKLWDLVSTEWN</sequence>
<evidence type="ECO:0000256" key="7">
    <source>
        <dbReference type="ARBA" id="ARBA00023054"/>
    </source>
</evidence>
<evidence type="ECO:0000256" key="5">
    <source>
        <dbReference type="ARBA" id="ARBA00022776"/>
    </source>
</evidence>
<evidence type="ECO:0000256" key="2">
    <source>
        <dbReference type="ARBA" id="ARBA00013690"/>
    </source>
</evidence>
<evidence type="ECO:0000256" key="11">
    <source>
        <dbReference type="ARBA" id="ARBA00045419"/>
    </source>
</evidence>
<keyword evidence="8 12" id="KW-0539">Nucleus</keyword>
<evidence type="ECO:0000256" key="13">
    <source>
        <dbReference type="SAM" id="Coils"/>
    </source>
</evidence>
<keyword evidence="3 12" id="KW-0158">Chromosome</keyword>
<dbReference type="InterPro" id="IPR013252">
    <property type="entry name" value="Ndc80_Spc24"/>
</dbReference>
<reference evidence="14" key="2">
    <citation type="submission" date="2025-08" db="UniProtKB">
        <authorList>
            <consortium name="Ensembl"/>
        </authorList>
    </citation>
    <scope>IDENTIFICATION</scope>
</reference>
<dbReference type="GO" id="GO:0005634">
    <property type="term" value="C:nucleus"/>
    <property type="evidence" value="ECO:0007669"/>
    <property type="project" value="UniProtKB-SubCell"/>
</dbReference>
<dbReference type="GO" id="GO:0007059">
    <property type="term" value="P:chromosome segregation"/>
    <property type="evidence" value="ECO:0007669"/>
    <property type="project" value="TreeGrafter"/>
</dbReference>
<dbReference type="GO" id="GO:0051301">
    <property type="term" value="P:cell division"/>
    <property type="evidence" value="ECO:0007669"/>
    <property type="project" value="UniProtKB-UniRule"/>
</dbReference>
<keyword evidence="7 13" id="KW-0175">Coiled coil</keyword>
<proteinExistence type="inferred from homology"/>
<evidence type="ECO:0000313" key="15">
    <source>
        <dbReference type="Proteomes" id="UP000694580"/>
    </source>
</evidence>
<dbReference type="GeneID" id="114794704"/>
<evidence type="ECO:0000256" key="6">
    <source>
        <dbReference type="ARBA" id="ARBA00022838"/>
    </source>
</evidence>
<keyword evidence="9 12" id="KW-0131">Cell cycle</keyword>
<comment type="function">
    <text evidence="11">Acts as a component of the essential kinetochore-associated NDC80 complex, which is required for chromosome segregation and spindle checkpoint activity. Required for kinetochore integrity and the organization of stable microtubule binding sites in the outer plate of the kinetochore. The NDC80 complex synergistically enhances the affinity of the SKA1 complex for microtubules and may allow the NDC80 complex to track depolymerizing microtubules.</text>
</comment>
<reference evidence="14 15" key="1">
    <citation type="submission" date="2020-06" db="EMBL/GenBank/DDBJ databases">
        <authorList>
            <consortium name="Wellcome Sanger Institute Data Sharing"/>
        </authorList>
    </citation>
    <scope>NUCLEOTIDE SEQUENCE [LARGE SCALE GENOMIC DNA]</scope>
</reference>
<gene>
    <name evidence="14" type="primary">SPC24</name>
</gene>
<dbReference type="GeneTree" id="ENSGT00390000005584"/>